<organism evidence="1 2">
    <name type="scientific">Neorhizobium phenanthreniclasticum</name>
    <dbReference type="NCBI Taxonomy" id="3157917"/>
    <lineage>
        <taxon>Bacteria</taxon>
        <taxon>Pseudomonadati</taxon>
        <taxon>Pseudomonadota</taxon>
        <taxon>Alphaproteobacteria</taxon>
        <taxon>Hyphomicrobiales</taxon>
        <taxon>Rhizobiaceae</taxon>
        <taxon>Rhizobium/Agrobacterium group</taxon>
        <taxon>Neorhizobium</taxon>
    </lineage>
</organism>
<keyword evidence="2" id="KW-1185">Reference proteome</keyword>
<comment type="caution">
    <text evidence="1">The sequence shown here is derived from an EMBL/GenBank/DDBJ whole genome shotgun (WGS) entry which is preliminary data.</text>
</comment>
<name>A0ABV0M0Y2_9HYPH</name>
<reference evidence="1 2" key="1">
    <citation type="submission" date="2024-05" db="EMBL/GenBank/DDBJ databases">
        <title>Neorhizobium sp. Rsf11, a plant growth promoting and heavy metal resistant PAH-degrader.</title>
        <authorList>
            <person name="Golubev S.N."/>
            <person name="Muratova A.Y."/>
            <person name="Markelova M.I."/>
        </authorList>
    </citation>
    <scope>NUCLEOTIDE SEQUENCE [LARGE SCALE GENOMIC DNA]</scope>
    <source>
        <strain evidence="1 2">Rsf11</strain>
    </source>
</reference>
<evidence type="ECO:0000313" key="2">
    <source>
        <dbReference type="Proteomes" id="UP001496627"/>
    </source>
</evidence>
<evidence type="ECO:0000313" key="1">
    <source>
        <dbReference type="EMBL" id="MEQ1405518.1"/>
    </source>
</evidence>
<gene>
    <name evidence="1" type="ORF">ABK249_11300</name>
</gene>
<dbReference type="Proteomes" id="UP001496627">
    <property type="component" value="Unassembled WGS sequence"/>
</dbReference>
<accession>A0ABV0M0Y2</accession>
<dbReference type="EMBL" id="JBEAAL010000006">
    <property type="protein sequence ID" value="MEQ1405518.1"/>
    <property type="molecule type" value="Genomic_DNA"/>
</dbReference>
<dbReference type="RefSeq" id="WP_227705270.1">
    <property type="nucleotide sequence ID" value="NZ_JBEAAL010000006.1"/>
</dbReference>
<sequence length="83" mass="9272">MTNPDPPYRRHRFPAAIIARNADLFTLPSEPADGRGVSPFCTRIVFSPDIRRHRGASKTGFAIQQRIVTSDLPKFEGVYDGTN</sequence>
<proteinExistence type="predicted"/>
<protein>
    <submittedName>
        <fullName evidence="1">Uncharacterized protein</fullName>
    </submittedName>
</protein>